<sequence length="133" mass="14037">MRRLVIVVLLALGAAGLALAVPAVRAAVHDLACPATFTAYARQPLPDVPVVTATHLAVVGDRFAVGGHRDPMPAGRPPVEGDASLVRYEHAETSPTEQRCGRVVAGYRYHVYTATRAGAVVIDGHLVRISARP</sequence>
<accession>A0A9Q9IEM2</accession>
<name>A0A9Q9IEM2_9ACTN</name>
<keyword evidence="3" id="KW-1185">Reference proteome</keyword>
<evidence type="ECO:0000313" key="2">
    <source>
        <dbReference type="EMBL" id="UWZ52627.1"/>
    </source>
</evidence>
<organism evidence="2 3">
    <name type="scientific">Dactylosporangium aurantiacum</name>
    <dbReference type="NCBI Taxonomy" id="35754"/>
    <lineage>
        <taxon>Bacteria</taxon>
        <taxon>Bacillati</taxon>
        <taxon>Actinomycetota</taxon>
        <taxon>Actinomycetes</taxon>
        <taxon>Micromonosporales</taxon>
        <taxon>Micromonosporaceae</taxon>
        <taxon>Dactylosporangium</taxon>
    </lineage>
</organism>
<dbReference type="Proteomes" id="UP001058003">
    <property type="component" value="Chromosome"/>
</dbReference>
<protein>
    <submittedName>
        <fullName evidence="2">Uncharacterized protein</fullName>
    </submittedName>
</protein>
<gene>
    <name evidence="2" type="ORF">Daura_39285</name>
</gene>
<evidence type="ECO:0000313" key="3">
    <source>
        <dbReference type="Proteomes" id="UP001058003"/>
    </source>
</evidence>
<feature type="chain" id="PRO_5040304761" evidence="1">
    <location>
        <begin position="21"/>
        <end position="133"/>
    </location>
</feature>
<dbReference type="RefSeq" id="WP_033359563.1">
    <property type="nucleotide sequence ID" value="NZ_CP073767.1"/>
</dbReference>
<dbReference type="EMBL" id="CP073767">
    <property type="protein sequence ID" value="UWZ52627.1"/>
    <property type="molecule type" value="Genomic_DNA"/>
</dbReference>
<dbReference type="KEGG" id="daur:Daura_39285"/>
<feature type="signal peptide" evidence="1">
    <location>
        <begin position="1"/>
        <end position="20"/>
    </location>
</feature>
<reference evidence="2" key="1">
    <citation type="submission" date="2021-04" db="EMBL/GenBank/DDBJ databases">
        <title>Dactylosporangium aurantiacum NRRL B-8018 full assembly.</title>
        <authorList>
            <person name="Hartkoorn R.C."/>
            <person name="Beaudoing E."/>
            <person name="Hot D."/>
        </authorList>
    </citation>
    <scope>NUCLEOTIDE SEQUENCE</scope>
    <source>
        <strain evidence="2">NRRL B-8018</strain>
    </source>
</reference>
<keyword evidence="1" id="KW-0732">Signal</keyword>
<dbReference type="AlphaFoldDB" id="A0A9Q9IEM2"/>
<proteinExistence type="predicted"/>
<evidence type="ECO:0000256" key="1">
    <source>
        <dbReference type="SAM" id="SignalP"/>
    </source>
</evidence>